<evidence type="ECO:0000256" key="4">
    <source>
        <dbReference type="ARBA" id="ARBA00023242"/>
    </source>
</evidence>
<dbReference type="PANTHER" id="PTHR48192:SF1">
    <property type="entry name" value="ZN(II)2CYS6 TRANSCRIPTION FACTOR (EUROFUNG)"/>
    <property type="match status" value="1"/>
</dbReference>
<dbReference type="GO" id="GO:0003677">
    <property type="term" value="F:DNA binding"/>
    <property type="evidence" value="ECO:0007669"/>
    <property type="project" value="UniProtKB-KW"/>
</dbReference>
<feature type="compositionally biased region" description="Low complexity" evidence="5">
    <location>
        <begin position="366"/>
        <end position="392"/>
    </location>
</feature>
<dbReference type="GO" id="GO:0000981">
    <property type="term" value="F:DNA-binding transcription factor activity, RNA polymerase II-specific"/>
    <property type="evidence" value="ECO:0007669"/>
    <property type="project" value="InterPro"/>
</dbReference>
<feature type="domain" description="Zn(2)-C6 fungal-type" evidence="6">
    <location>
        <begin position="44"/>
        <end position="78"/>
    </location>
</feature>
<reference evidence="7 8" key="1">
    <citation type="submission" date="2015-04" db="EMBL/GenBank/DDBJ databases">
        <authorList>
            <person name="Heijne W.H."/>
            <person name="Fedorova N.D."/>
            <person name="Nierman W.C."/>
            <person name="Vollebregt A.W."/>
            <person name="Zhao Z."/>
            <person name="Wu L."/>
            <person name="Kumar M."/>
            <person name="Stam H."/>
            <person name="van den Berg M.A."/>
            <person name="Pel H.J."/>
        </authorList>
    </citation>
    <scope>NUCLEOTIDE SEQUENCE [LARGE SCALE GENOMIC DNA]</scope>
    <source>
        <strain evidence="7 8">CBS 393.64</strain>
    </source>
</reference>
<dbReference type="RefSeq" id="XP_013331121.1">
    <property type="nucleotide sequence ID" value="XM_013475667.1"/>
</dbReference>
<dbReference type="STRING" id="1408163.A0A0F4Z1X3"/>
<sequence length="392" mass="40990">MPAVAVETACPIPNPTGLVMESSSTASSADKKRNKLGYHRTSVACVHCRRRKIRCLVAADDAQGRCENCIRLRKECHFFPVDQQPPVEKRSRPGSKLDTPSTDPSTASSSPPALGAGGGAIDPGETMYSYQPIPLSSAADMSAFNPAAFAGGTMSPFSPDPAVHPEFVTTQSLDPSVSWDGSGMFDGQQMMAAGAGTGAATKPRMGNPSPVMWRQPGTPVAPVPSTSPMPGVAGVPGVSGHPQMMSPSTPYALQPDGSLWPPVQQPPQLVSQYPGQYAQQMPPDMKRRMTSPGQQNMGQLATLSPIQSPGATMPNMQGAQMPVNFASQATAPAMGFQSWTTMSPTSAGPGPGMEQGGYPMFPTPEQVPSNFPGQQQQQPMGHSGGQQPSSGQ</sequence>
<keyword evidence="3" id="KW-0804">Transcription</keyword>
<dbReference type="Gene3D" id="4.10.240.10">
    <property type="entry name" value="Zn(2)-C6 fungal-type DNA-binding domain"/>
    <property type="match status" value="1"/>
</dbReference>
<dbReference type="InterPro" id="IPR036864">
    <property type="entry name" value="Zn2-C6_fun-type_DNA-bd_sf"/>
</dbReference>
<dbReference type="EMBL" id="LASV01000060">
    <property type="protein sequence ID" value="KKA24509.1"/>
    <property type="molecule type" value="Genomic_DNA"/>
</dbReference>
<dbReference type="AlphaFoldDB" id="A0A0F4Z1X3"/>
<proteinExistence type="predicted"/>
<dbReference type="InterPro" id="IPR001138">
    <property type="entry name" value="Zn2Cys6_DnaBD"/>
</dbReference>
<keyword evidence="8" id="KW-1185">Reference proteome</keyword>
<dbReference type="OrthoDB" id="4150019at2759"/>
<dbReference type="Pfam" id="PF00172">
    <property type="entry name" value="Zn_clus"/>
    <property type="match status" value="1"/>
</dbReference>
<dbReference type="GO" id="GO:0008270">
    <property type="term" value="F:zinc ion binding"/>
    <property type="evidence" value="ECO:0007669"/>
    <property type="project" value="InterPro"/>
</dbReference>
<dbReference type="SUPFAM" id="SSF57701">
    <property type="entry name" value="Zn2/Cys6 DNA-binding domain"/>
    <property type="match status" value="1"/>
</dbReference>
<dbReference type="CDD" id="cd00067">
    <property type="entry name" value="GAL4"/>
    <property type="match status" value="1"/>
</dbReference>
<dbReference type="SMART" id="SM00066">
    <property type="entry name" value="GAL4"/>
    <property type="match status" value="1"/>
</dbReference>
<keyword evidence="4" id="KW-0539">Nucleus</keyword>
<evidence type="ECO:0000256" key="2">
    <source>
        <dbReference type="ARBA" id="ARBA00023125"/>
    </source>
</evidence>
<dbReference type="PROSITE" id="PS50048">
    <property type="entry name" value="ZN2_CY6_FUNGAL_2"/>
    <property type="match status" value="1"/>
</dbReference>
<evidence type="ECO:0000256" key="5">
    <source>
        <dbReference type="SAM" id="MobiDB-lite"/>
    </source>
</evidence>
<keyword evidence="2" id="KW-0238">DNA-binding</keyword>
<name>A0A0F4Z1X3_RASE3</name>
<protein>
    <recommendedName>
        <fullName evidence="6">Zn(2)-C6 fungal-type domain-containing protein</fullName>
    </recommendedName>
</protein>
<organism evidence="7 8">
    <name type="scientific">Rasamsonia emersonii (strain ATCC 16479 / CBS 393.64 / IMI 116815)</name>
    <dbReference type="NCBI Taxonomy" id="1408163"/>
    <lineage>
        <taxon>Eukaryota</taxon>
        <taxon>Fungi</taxon>
        <taxon>Dikarya</taxon>
        <taxon>Ascomycota</taxon>
        <taxon>Pezizomycotina</taxon>
        <taxon>Eurotiomycetes</taxon>
        <taxon>Eurotiomycetidae</taxon>
        <taxon>Eurotiales</taxon>
        <taxon>Trichocomaceae</taxon>
        <taxon>Rasamsonia</taxon>
    </lineage>
</organism>
<accession>A0A0F4Z1X3</accession>
<gene>
    <name evidence="7" type="ORF">T310_1410</name>
</gene>
<evidence type="ECO:0000313" key="7">
    <source>
        <dbReference type="EMBL" id="KKA24509.1"/>
    </source>
</evidence>
<dbReference type="GeneID" id="25313761"/>
<keyword evidence="1" id="KW-0805">Transcription regulation</keyword>
<evidence type="ECO:0000259" key="6">
    <source>
        <dbReference type="PROSITE" id="PS50048"/>
    </source>
</evidence>
<evidence type="ECO:0000256" key="1">
    <source>
        <dbReference type="ARBA" id="ARBA00023015"/>
    </source>
</evidence>
<feature type="compositionally biased region" description="Low complexity" evidence="5">
    <location>
        <begin position="98"/>
        <end position="114"/>
    </location>
</feature>
<evidence type="ECO:0000313" key="8">
    <source>
        <dbReference type="Proteomes" id="UP000053958"/>
    </source>
</evidence>
<comment type="caution">
    <text evidence="7">The sequence shown here is derived from an EMBL/GenBank/DDBJ whole genome shotgun (WGS) entry which is preliminary data.</text>
</comment>
<dbReference type="PROSITE" id="PS00463">
    <property type="entry name" value="ZN2_CY6_FUNGAL_1"/>
    <property type="match status" value="1"/>
</dbReference>
<dbReference type="PANTHER" id="PTHR48192">
    <property type="entry name" value="ZN(2)-C6 FUNGAL-TYPE DOMAIN-CONTAINING PROTEIN"/>
    <property type="match status" value="1"/>
</dbReference>
<evidence type="ECO:0000256" key="3">
    <source>
        <dbReference type="ARBA" id="ARBA00023163"/>
    </source>
</evidence>
<feature type="region of interest" description="Disordered" evidence="5">
    <location>
        <begin position="83"/>
        <end position="120"/>
    </location>
</feature>
<feature type="region of interest" description="Disordered" evidence="5">
    <location>
        <begin position="342"/>
        <end position="392"/>
    </location>
</feature>
<dbReference type="Proteomes" id="UP000053958">
    <property type="component" value="Unassembled WGS sequence"/>
</dbReference>